<evidence type="ECO:0000256" key="7">
    <source>
        <dbReference type="ARBA" id="ARBA00022801"/>
    </source>
</evidence>
<dbReference type="InterPro" id="IPR051708">
    <property type="entry name" value="Plant_Aspart_Prot_A1"/>
</dbReference>
<evidence type="ECO:0000256" key="8">
    <source>
        <dbReference type="ARBA" id="ARBA00023180"/>
    </source>
</evidence>
<dbReference type="EMBL" id="JAWXYG010000010">
    <property type="protein sequence ID" value="KAK4261562.1"/>
    <property type="molecule type" value="Genomic_DNA"/>
</dbReference>
<dbReference type="AlphaFoldDB" id="A0AAE1MBX9"/>
<name>A0AAE1MBX9_9FABA</name>
<dbReference type="GO" id="GO:0005576">
    <property type="term" value="C:extracellular region"/>
    <property type="evidence" value="ECO:0007669"/>
    <property type="project" value="UniProtKB-SubCell"/>
</dbReference>
<feature type="chain" id="PRO_5041902644" description="Peptidase A1 domain-containing protein" evidence="9">
    <location>
        <begin position="20"/>
        <end position="446"/>
    </location>
</feature>
<dbReference type="CDD" id="cd05476">
    <property type="entry name" value="pepsin_A_like_plant"/>
    <property type="match status" value="1"/>
</dbReference>
<dbReference type="FunFam" id="2.40.70.10:FF:000016">
    <property type="entry name" value="Probable aspartic protease At2g35615"/>
    <property type="match status" value="1"/>
</dbReference>
<dbReference type="SUPFAM" id="SSF50630">
    <property type="entry name" value="Acid proteases"/>
    <property type="match status" value="1"/>
</dbReference>
<dbReference type="FunFam" id="2.40.70.10:FF:000050">
    <property type="entry name" value="Aspartic proteinase CDR1"/>
    <property type="match status" value="1"/>
</dbReference>
<dbReference type="Pfam" id="PF14541">
    <property type="entry name" value="TAXi_C"/>
    <property type="match status" value="1"/>
</dbReference>
<dbReference type="InterPro" id="IPR032861">
    <property type="entry name" value="TAXi_N"/>
</dbReference>
<evidence type="ECO:0000313" key="11">
    <source>
        <dbReference type="EMBL" id="KAK4261562.1"/>
    </source>
</evidence>
<evidence type="ECO:0000256" key="2">
    <source>
        <dbReference type="ARBA" id="ARBA00007447"/>
    </source>
</evidence>
<evidence type="ECO:0000256" key="4">
    <source>
        <dbReference type="ARBA" id="ARBA00022670"/>
    </source>
</evidence>
<dbReference type="InterPro" id="IPR033121">
    <property type="entry name" value="PEPTIDASE_A1"/>
</dbReference>
<protein>
    <recommendedName>
        <fullName evidence="10">Peptidase A1 domain-containing protein</fullName>
    </recommendedName>
</protein>
<reference evidence="11" key="1">
    <citation type="submission" date="2023-10" db="EMBL/GenBank/DDBJ databases">
        <title>Chromosome-level genome of the transformable northern wattle, Acacia crassicarpa.</title>
        <authorList>
            <person name="Massaro I."/>
            <person name="Sinha N.R."/>
            <person name="Poethig S."/>
            <person name="Leichty A.R."/>
        </authorList>
    </citation>
    <scope>NUCLEOTIDE SEQUENCE</scope>
    <source>
        <strain evidence="11">Acra3RX</strain>
        <tissue evidence="11">Leaf</tissue>
    </source>
</reference>
<evidence type="ECO:0000256" key="6">
    <source>
        <dbReference type="ARBA" id="ARBA00022750"/>
    </source>
</evidence>
<dbReference type="GO" id="GO:0004190">
    <property type="term" value="F:aspartic-type endopeptidase activity"/>
    <property type="evidence" value="ECO:0007669"/>
    <property type="project" value="UniProtKB-KW"/>
</dbReference>
<dbReference type="InterPro" id="IPR032799">
    <property type="entry name" value="TAXi_C"/>
</dbReference>
<comment type="subcellular location">
    <subcellularLocation>
        <location evidence="1">Secreted</location>
    </subcellularLocation>
</comment>
<evidence type="ECO:0000256" key="5">
    <source>
        <dbReference type="ARBA" id="ARBA00022729"/>
    </source>
</evidence>
<gene>
    <name evidence="11" type="ORF">QN277_004541</name>
</gene>
<evidence type="ECO:0000313" key="12">
    <source>
        <dbReference type="Proteomes" id="UP001293593"/>
    </source>
</evidence>
<dbReference type="PROSITE" id="PS51767">
    <property type="entry name" value="PEPTIDASE_A1"/>
    <property type="match status" value="1"/>
</dbReference>
<comment type="similarity">
    <text evidence="2">Belongs to the peptidase A1 family.</text>
</comment>
<dbReference type="Gene3D" id="2.40.70.10">
    <property type="entry name" value="Acid Proteases"/>
    <property type="match status" value="2"/>
</dbReference>
<proteinExistence type="inferred from homology"/>
<evidence type="ECO:0000256" key="1">
    <source>
        <dbReference type="ARBA" id="ARBA00004613"/>
    </source>
</evidence>
<dbReference type="Pfam" id="PF14543">
    <property type="entry name" value="TAXi_N"/>
    <property type="match status" value="1"/>
</dbReference>
<organism evidence="11 12">
    <name type="scientific">Acacia crassicarpa</name>
    <name type="common">northern wattle</name>
    <dbReference type="NCBI Taxonomy" id="499986"/>
    <lineage>
        <taxon>Eukaryota</taxon>
        <taxon>Viridiplantae</taxon>
        <taxon>Streptophyta</taxon>
        <taxon>Embryophyta</taxon>
        <taxon>Tracheophyta</taxon>
        <taxon>Spermatophyta</taxon>
        <taxon>Magnoliopsida</taxon>
        <taxon>eudicotyledons</taxon>
        <taxon>Gunneridae</taxon>
        <taxon>Pentapetalae</taxon>
        <taxon>rosids</taxon>
        <taxon>fabids</taxon>
        <taxon>Fabales</taxon>
        <taxon>Fabaceae</taxon>
        <taxon>Caesalpinioideae</taxon>
        <taxon>mimosoid clade</taxon>
        <taxon>Acacieae</taxon>
        <taxon>Acacia</taxon>
    </lineage>
</organism>
<sequence>MTFAIFIIILHLFIATTSGFTVNLIHRDSPSSPFYNPTKTHFNRLHDAFERSFKHINHFKSSSILSSSTESKIQAQPLPNGGEFIMNISIGTPPFNVLGIMDTGSDLSWTQCLPCKQCFKQNLPLFDPRKSSTYKRITCKSHSCLALDMPPKCVGQHNNTCVYTYYYADMSHTTGDLSSETFTFGIENKFPIKNVVFGCGHVNAGRFKASVTGLIGLGGGKLSFVSQLDESVGKKFSYCLVPLSPIMTSTTSDNVVSAGKISFGDDDAVVSGSGLVTIPLVEREPSTYYFLKLEAISVGNKRIPYKGSTKISPTENVIIDSGTTLTFLPTEFYDDIVAAVVKVVNDTRVKDPSNVFGLCYNYASNVGEINDDLRFPVLTAHFSGGDVKLQPVNTFVQVEEDLICLALVGTSDFAIFGSLAQINFLVGYDLVARTVSFLPKDCTQQQ</sequence>
<keyword evidence="12" id="KW-1185">Reference proteome</keyword>
<keyword evidence="3" id="KW-0964">Secreted</keyword>
<accession>A0AAE1MBX9</accession>
<comment type="caution">
    <text evidence="11">The sequence shown here is derived from an EMBL/GenBank/DDBJ whole genome shotgun (WGS) entry which is preliminary data.</text>
</comment>
<keyword evidence="5 9" id="KW-0732">Signal</keyword>
<feature type="domain" description="Peptidase A1" evidence="10">
    <location>
        <begin position="84"/>
        <end position="438"/>
    </location>
</feature>
<dbReference type="PROSITE" id="PS00141">
    <property type="entry name" value="ASP_PROTEASE"/>
    <property type="match status" value="1"/>
</dbReference>
<evidence type="ECO:0000256" key="3">
    <source>
        <dbReference type="ARBA" id="ARBA00022525"/>
    </source>
</evidence>
<keyword evidence="6" id="KW-0064">Aspartyl protease</keyword>
<dbReference type="InterPro" id="IPR001969">
    <property type="entry name" value="Aspartic_peptidase_AS"/>
</dbReference>
<keyword evidence="7" id="KW-0378">Hydrolase</keyword>
<feature type="signal peptide" evidence="9">
    <location>
        <begin position="1"/>
        <end position="19"/>
    </location>
</feature>
<dbReference type="PANTHER" id="PTHR47967">
    <property type="entry name" value="OS07G0603500 PROTEIN-RELATED"/>
    <property type="match status" value="1"/>
</dbReference>
<dbReference type="InterPro" id="IPR021109">
    <property type="entry name" value="Peptidase_aspartic_dom_sf"/>
</dbReference>
<keyword evidence="4" id="KW-0645">Protease</keyword>
<keyword evidence="8" id="KW-0325">Glycoprotein</keyword>
<dbReference type="Proteomes" id="UP001293593">
    <property type="component" value="Unassembled WGS sequence"/>
</dbReference>
<dbReference type="GO" id="GO:0006508">
    <property type="term" value="P:proteolysis"/>
    <property type="evidence" value="ECO:0007669"/>
    <property type="project" value="UniProtKB-KW"/>
</dbReference>
<evidence type="ECO:0000256" key="9">
    <source>
        <dbReference type="SAM" id="SignalP"/>
    </source>
</evidence>
<evidence type="ECO:0000259" key="10">
    <source>
        <dbReference type="PROSITE" id="PS51767"/>
    </source>
</evidence>
<dbReference type="PANTHER" id="PTHR47967:SF128">
    <property type="entry name" value="ASPARTIC PROTEINASE CDR1-LIKE"/>
    <property type="match status" value="1"/>
</dbReference>
<dbReference type="InterPro" id="IPR034161">
    <property type="entry name" value="Pepsin-like_plant"/>
</dbReference>